<dbReference type="CDD" id="cd17871">
    <property type="entry name" value="GPN2"/>
    <property type="match status" value="1"/>
</dbReference>
<evidence type="ECO:0000313" key="7">
    <source>
        <dbReference type="EMBL" id="PAV20409.1"/>
    </source>
</evidence>
<dbReference type="Gene3D" id="3.40.50.300">
    <property type="entry name" value="P-loop containing nucleotide triphosphate hydrolases"/>
    <property type="match status" value="1"/>
</dbReference>
<organism evidence="7 8">
    <name type="scientific">Pyrrhoderma noxium</name>
    <dbReference type="NCBI Taxonomy" id="2282107"/>
    <lineage>
        <taxon>Eukaryota</taxon>
        <taxon>Fungi</taxon>
        <taxon>Dikarya</taxon>
        <taxon>Basidiomycota</taxon>
        <taxon>Agaricomycotina</taxon>
        <taxon>Agaricomycetes</taxon>
        <taxon>Hymenochaetales</taxon>
        <taxon>Hymenochaetaceae</taxon>
        <taxon>Pyrrhoderma</taxon>
    </lineage>
</organism>
<dbReference type="EMBL" id="NBII01000003">
    <property type="protein sequence ID" value="PAV20409.1"/>
    <property type="molecule type" value="Genomic_DNA"/>
</dbReference>
<comment type="subunit">
    <text evidence="5">Binds to RNA polymerase II (RNAPII).</text>
</comment>
<comment type="function">
    <text evidence="5">Small GTPase required for proper localization of RNA polymerase II and III (RNAPII and RNAPIII). May act at an RNAP assembly step prior to nuclear import.</text>
</comment>
<keyword evidence="2 5" id="KW-0547">Nucleotide-binding</keyword>
<accession>A0A286ULJ7</accession>
<dbReference type="GO" id="GO:0005737">
    <property type="term" value="C:cytoplasm"/>
    <property type="evidence" value="ECO:0007669"/>
    <property type="project" value="TreeGrafter"/>
</dbReference>
<evidence type="ECO:0000256" key="6">
    <source>
        <dbReference type="SAM" id="MobiDB-lite"/>
    </source>
</evidence>
<evidence type="ECO:0000256" key="1">
    <source>
        <dbReference type="ARBA" id="ARBA00005290"/>
    </source>
</evidence>
<dbReference type="Pfam" id="PF03029">
    <property type="entry name" value="ATP_bind_1"/>
    <property type="match status" value="1"/>
</dbReference>
<keyword evidence="4 5" id="KW-0342">GTP-binding</keyword>
<feature type="region of interest" description="Disordered" evidence="6">
    <location>
        <begin position="258"/>
        <end position="277"/>
    </location>
</feature>
<dbReference type="PANTHER" id="PTHR21231">
    <property type="entry name" value="XPA-BINDING PROTEIN 1-RELATED"/>
    <property type="match status" value="1"/>
</dbReference>
<keyword evidence="8" id="KW-1185">Reference proteome</keyword>
<evidence type="ECO:0000256" key="4">
    <source>
        <dbReference type="ARBA" id="ARBA00023134"/>
    </source>
</evidence>
<dbReference type="Proteomes" id="UP000217199">
    <property type="component" value="Unassembled WGS sequence"/>
</dbReference>
<protein>
    <recommendedName>
        <fullName evidence="5">GPN-loop GTPase 2</fullName>
    </recommendedName>
</protein>
<comment type="caution">
    <text evidence="7">The sequence shown here is derived from an EMBL/GenBank/DDBJ whole genome shotgun (WGS) entry which is preliminary data.</text>
</comment>
<name>A0A286ULJ7_9AGAM</name>
<feature type="region of interest" description="Disordered" evidence="6">
    <location>
        <begin position="324"/>
        <end position="372"/>
    </location>
</feature>
<dbReference type="SUPFAM" id="SSF52540">
    <property type="entry name" value="P-loop containing nucleoside triphosphate hydrolases"/>
    <property type="match status" value="1"/>
</dbReference>
<dbReference type="GO" id="GO:0005525">
    <property type="term" value="F:GTP binding"/>
    <property type="evidence" value="ECO:0007669"/>
    <property type="project" value="UniProtKB-KW"/>
</dbReference>
<comment type="similarity">
    <text evidence="1 5">Belongs to the GPN-loop GTPase family.</text>
</comment>
<dbReference type="InterPro" id="IPR004130">
    <property type="entry name" value="Gpn"/>
</dbReference>
<proteinExistence type="inferred from homology"/>
<gene>
    <name evidence="7" type="ORF">PNOK_0303600</name>
</gene>
<dbReference type="STRING" id="2282107.A0A286ULJ7"/>
<dbReference type="AlphaFoldDB" id="A0A286ULJ7"/>
<sequence length="372" mass="41667">MPFGEIIIGSPGSGKSTYAYGKYQLFTALDRPISVVNLDPANENIPYPCVLDIASLITLDDVMSEHGLGPNGAMLYCLEYLEANFDWLEEGLTTLGKDAYVIFDLPGQVELSTNHDSLKRIVSKLTKIGLRLACVHLCDSHYVTDASKYISVLLLSLRTMLHLELPHINVLSKIDIITQYGELDFNLDFYTEVQDLSHLQNLLSSSSPKYAALNMTICSIIEDYGLVGFETLAVEDRHSMLHLTNVIDRATGYVYVQPSNSTPPGTVRPSGDADSRAQRPNQYALFSTAVSPLTGIYSDVRDVQERWIDAREEWDAFERREWRREGETIRDSKAREEAKRNSSEKEEGSSKQGSIKNRIRIRGGSKNDDTNS</sequence>
<dbReference type="FunCoup" id="A0A286ULJ7">
    <property type="interactions" value="670"/>
</dbReference>
<feature type="compositionally biased region" description="Basic and acidic residues" evidence="6">
    <location>
        <begin position="324"/>
        <end position="349"/>
    </location>
</feature>
<dbReference type="InterPro" id="IPR027417">
    <property type="entry name" value="P-loop_NTPase"/>
</dbReference>
<dbReference type="InParanoid" id="A0A286ULJ7"/>
<dbReference type="InterPro" id="IPR030231">
    <property type="entry name" value="Gpn2"/>
</dbReference>
<evidence type="ECO:0000313" key="8">
    <source>
        <dbReference type="Proteomes" id="UP000217199"/>
    </source>
</evidence>
<keyword evidence="3 5" id="KW-0378">Hydrolase</keyword>
<evidence type="ECO:0000256" key="5">
    <source>
        <dbReference type="RuleBase" id="RU365059"/>
    </source>
</evidence>
<dbReference type="OrthoDB" id="5839at2759"/>
<dbReference type="FunFam" id="3.40.50.300:FF:000338">
    <property type="entry name" value="GPN-loop GTPase 2"/>
    <property type="match status" value="1"/>
</dbReference>
<dbReference type="GO" id="GO:0003924">
    <property type="term" value="F:GTPase activity"/>
    <property type="evidence" value="ECO:0007669"/>
    <property type="project" value="TreeGrafter"/>
</dbReference>
<evidence type="ECO:0000256" key="2">
    <source>
        <dbReference type="ARBA" id="ARBA00022741"/>
    </source>
</evidence>
<dbReference type="PANTHER" id="PTHR21231:SF3">
    <property type="entry name" value="GPN-LOOP GTPASE 2"/>
    <property type="match status" value="1"/>
</dbReference>
<reference evidence="7 8" key="1">
    <citation type="journal article" date="2017" name="Mol. Ecol.">
        <title>Comparative and population genomic landscape of Phellinus noxius: A hypervariable fungus causing root rot in trees.</title>
        <authorList>
            <person name="Chung C.L."/>
            <person name="Lee T.J."/>
            <person name="Akiba M."/>
            <person name="Lee H.H."/>
            <person name="Kuo T.H."/>
            <person name="Liu D."/>
            <person name="Ke H.M."/>
            <person name="Yokoi T."/>
            <person name="Roa M.B."/>
            <person name="Lu M.J."/>
            <person name="Chang Y.Y."/>
            <person name="Ann P.J."/>
            <person name="Tsai J.N."/>
            <person name="Chen C.Y."/>
            <person name="Tzean S.S."/>
            <person name="Ota Y."/>
            <person name="Hattori T."/>
            <person name="Sahashi N."/>
            <person name="Liou R.F."/>
            <person name="Kikuchi T."/>
            <person name="Tsai I.J."/>
        </authorList>
    </citation>
    <scope>NUCLEOTIDE SEQUENCE [LARGE SCALE GENOMIC DNA]</scope>
    <source>
        <strain evidence="7 8">FFPRI411160</strain>
    </source>
</reference>
<evidence type="ECO:0000256" key="3">
    <source>
        <dbReference type="ARBA" id="ARBA00022801"/>
    </source>
</evidence>